<evidence type="ECO:0000313" key="8">
    <source>
        <dbReference type="EMBL" id="KRZ21492.1"/>
    </source>
</evidence>
<dbReference type="PRINTS" id="PR00191">
    <property type="entry name" value="FACTINCAPA"/>
</dbReference>
<keyword evidence="4 5" id="KW-0009">Actin-binding</keyword>
<evidence type="ECO:0000313" key="6">
    <source>
        <dbReference type="EMBL" id="KRX89751.1"/>
    </source>
</evidence>
<keyword evidence="10" id="KW-1185">Reference proteome</keyword>
<evidence type="ECO:0000313" key="10">
    <source>
        <dbReference type="Proteomes" id="UP000054805"/>
    </source>
</evidence>
<evidence type="ECO:0000256" key="5">
    <source>
        <dbReference type="RuleBase" id="RU365077"/>
    </source>
</evidence>
<evidence type="ECO:0000313" key="7">
    <source>
        <dbReference type="EMBL" id="KRY66501.1"/>
    </source>
</evidence>
<dbReference type="SUPFAM" id="SSF90096">
    <property type="entry name" value="Subunits of heterodimeric actin filament capping protein Capz"/>
    <property type="match status" value="1"/>
</dbReference>
<dbReference type="Gene3D" id="3.90.1150.210">
    <property type="entry name" value="F-actin capping protein, beta subunit"/>
    <property type="match status" value="1"/>
</dbReference>
<dbReference type="InterPro" id="IPR042489">
    <property type="entry name" value="CapZ_alpha_1"/>
</dbReference>
<dbReference type="PROSITE" id="PS00749">
    <property type="entry name" value="F_ACTIN_CAPPING_A_2"/>
    <property type="match status" value="1"/>
</dbReference>
<comment type="function">
    <text evidence="5">F-actin-capping proteins bind in a Ca(2+)-independent manner to the fast growing ends of actin filaments (barbed end) thereby blocking the exchange of subunits at these ends. Unlike other capping proteins (such as gelsolin and severin), these proteins do not sever actin filaments.</text>
</comment>
<dbReference type="GO" id="GO:0030863">
    <property type="term" value="C:cortical cytoskeleton"/>
    <property type="evidence" value="ECO:0007669"/>
    <property type="project" value="TreeGrafter"/>
</dbReference>
<sequence length="318" mass="36749">MPSEVTTLSVNDSRRIEMANELVSNAPPGEIQEVYDDLRQFLENDETFTVLSASMFAEHNKRNFVPVLVEGIEKPVVVFFCFCSGSFISFHVASLAFQVIITPFNVLNNGRIYDPRSKQSFELDHIKLEAFDRASCPNADVEELESRRLSLQESVDAYISKYFMHGNGSVFSYAEPECDEKKLLICIVNQQNQPNNFLNGHWQSQFAVQFPKEDELQIDGWIQLKVHYYEDGNVQLFSKKDVNRTIPFTNEATFANDVVKVVQEEEENFQRNVDQSRRLMSEFNFKGLRRQLPVTRSKIDWSKMVSYRVATELKPQTP</sequence>
<evidence type="ECO:0000256" key="3">
    <source>
        <dbReference type="ARBA" id="ARBA00022467"/>
    </source>
</evidence>
<keyword evidence="3 5" id="KW-0117">Actin capping</keyword>
<proteinExistence type="inferred from homology"/>
<protein>
    <recommendedName>
        <fullName evidence="2 5">F-actin-capping protein subunit alpha</fullName>
    </recommendedName>
</protein>
<dbReference type="Proteomes" id="UP000054815">
    <property type="component" value="Unassembled WGS sequence"/>
</dbReference>
<dbReference type="InterPro" id="IPR017865">
    <property type="entry name" value="F-actin_cap_asu_CS"/>
</dbReference>
<evidence type="ECO:0000256" key="2">
    <source>
        <dbReference type="ARBA" id="ARBA00014038"/>
    </source>
</evidence>
<evidence type="ECO:0000256" key="4">
    <source>
        <dbReference type="ARBA" id="ARBA00023203"/>
    </source>
</evidence>
<dbReference type="PANTHER" id="PTHR10653:SF0">
    <property type="entry name" value="F-ACTIN-CAPPING PROTEIN SUBUNIT ALPHA"/>
    <property type="match status" value="1"/>
</dbReference>
<dbReference type="STRING" id="6337.A0A0V1IG56"/>
<dbReference type="Pfam" id="PF01267">
    <property type="entry name" value="F-actin_cap_A"/>
    <property type="match status" value="2"/>
</dbReference>
<dbReference type="Proteomes" id="UP000054632">
    <property type="component" value="Unassembled WGS sequence"/>
</dbReference>
<dbReference type="PANTHER" id="PTHR10653">
    <property type="entry name" value="F-ACTIN-CAPPING PROTEIN SUBUNIT ALPHA"/>
    <property type="match status" value="1"/>
</dbReference>
<dbReference type="EMBL" id="JYDR01000167">
    <property type="protein sequence ID" value="KRY66501.1"/>
    <property type="molecule type" value="Genomic_DNA"/>
</dbReference>
<organism evidence="8 10">
    <name type="scientific">Trichinella pseudospiralis</name>
    <name type="common">Parasitic roundworm</name>
    <dbReference type="NCBI Taxonomy" id="6337"/>
    <lineage>
        <taxon>Eukaryota</taxon>
        <taxon>Metazoa</taxon>
        <taxon>Ecdysozoa</taxon>
        <taxon>Nematoda</taxon>
        <taxon>Enoplea</taxon>
        <taxon>Dorylaimia</taxon>
        <taxon>Trichinellida</taxon>
        <taxon>Trichinellidae</taxon>
        <taxon>Trichinella</taxon>
    </lineage>
</organism>
<dbReference type="Gene3D" id="3.30.1140.60">
    <property type="entry name" value="F-actin capping protein, alpha subunit"/>
    <property type="match status" value="1"/>
</dbReference>
<accession>A0A0V1IG56</accession>
<reference evidence="9 10" key="1">
    <citation type="submission" date="2015-01" db="EMBL/GenBank/DDBJ databases">
        <title>Evolution of Trichinella species and genotypes.</title>
        <authorList>
            <person name="Korhonen P.K."/>
            <person name="Edoardo P."/>
            <person name="Giuseppe L.R."/>
            <person name="Gasser R.B."/>
        </authorList>
    </citation>
    <scope>NUCLEOTIDE SEQUENCE [LARGE SCALE GENOMIC DNA]</scope>
    <source>
        <strain evidence="7">ISS13</strain>
        <strain evidence="6">ISS141</strain>
        <strain evidence="8">ISS588</strain>
    </source>
</reference>
<dbReference type="GO" id="GO:0051015">
    <property type="term" value="F:actin filament binding"/>
    <property type="evidence" value="ECO:0007669"/>
    <property type="project" value="TreeGrafter"/>
</dbReference>
<dbReference type="FunFam" id="3.90.1150.210:FF:000003">
    <property type="entry name" value="F-actin-capping protein subunit alpha"/>
    <property type="match status" value="1"/>
</dbReference>
<dbReference type="InterPro" id="IPR042276">
    <property type="entry name" value="CapZ_alpha/beta_2"/>
</dbReference>
<evidence type="ECO:0000313" key="9">
    <source>
        <dbReference type="Proteomes" id="UP000054632"/>
    </source>
</evidence>
<dbReference type="GO" id="GO:0030036">
    <property type="term" value="P:actin cytoskeleton organization"/>
    <property type="evidence" value="ECO:0007669"/>
    <property type="project" value="TreeGrafter"/>
</dbReference>
<dbReference type="InterPro" id="IPR037282">
    <property type="entry name" value="CapZ_alpha/beta"/>
</dbReference>
<dbReference type="PROSITE" id="PS00748">
    <property type="entry name" value="F_ACTIN_CAPPING_A_1"/>
    <property type="match status" value="1"/>
</dbReference>
<dbReference type="GO" id="GO:0008290">
    <property type="term" value="C:F-actin capping protein complex"/>
    <property type="evidence" value="ECO:0007669"/>
    <property type="project" value="UniProtKB-UniRule"/>
</dbReference>
<dbReference type="InterPro" id="IPR002189">
    <property type="entry name" value="CapZ_alpha"/>
</dbReference>
<dbReference type="AlphaFoldDB" id="A0A0V1IG56"/>
<comment type="subunit">
    <text evidence="5">Heterodimer of an alpha and a beta subunit.</text>
</comment>
<dbReference type="Proteomes" id="UP000054805">
    <property type="component" value="Unassembled WGS sequence"/>
</dbReference>
<comment type="similarity">
    <text evidence="1 5">Belongs to the F-actin-capping protein alpha subunit family.</text>
</comment>
<name>A0A0V1IG56_TRIPS</name>
<dbReference type="EMBL" id="JYDS01000203">
    <property type="protein sequence ID" value="KRZ21492.1"/>
    <property type="molecule type" value="Genomic_DNA"/>
</dbReference>
<dbReference type="GO" id="GO:0051016">
    <property type="term" value="P:barbed-end actin filament capping"/>
    <property type="evidence" value="ECO:0007669"/>
    <property type="project" value="UniProtKB-UniRule"/>
</dbReference>
<gene>
    <name evidence="8" type="primary">cpa</name>
    <name evidence="7" type="ORF">T4A_3010</name>
    <name evidence="8" type="ORF">T4B_1015</name>
    <name evidence="6" type="ORF">T4E_8050</name>
</gene>
<evidence type="ECO:0000256" key="1">
    <source>
        <dbReference type="ARBA" id="ARBA00010479"/>
    </source>
</evidence>
<dbReference type="EMBL" id="JYDU01000187">
    <property type="protein sequence ID" value="KRX89751.1"/>
    <property type="molecule type" value="Genomic_DNA"/>
</dbReference>
<comment type="caution">
    <text evidence="8">The sequence shown here is derived from an EMBL/GenBank/DDBJ whole genome shotgun (WGS) entry which is preliminary data.</text>
</comment>